<gene>
    <name evidence="5" type="ORF">KC675_00525</name>
</gene>
<dbReference type="SUPFAM" id="SSF53448">
    <property type="entry name" value="Nucleotide-diphospho-sugar transferases"/>
    <property type="match status" value="1"/>
</dbReference>
<dbReference type="Proteomes" id="UP000745577">
    <property type="component" value="Unassembled WGS sequence"/>
</dbReference>
<feature type="transmembrane region" description="Helical" evidence="4">
    <location>
        <begin position="275"/>
        <end position="294"/>
    </location>
</feature>
<keyword evidence="3" id="KW-0808">Transferase</keyword>
<dbReference type="EMBL" id="JAGQLL010000006">
    <property type="protein sequence ID" value="MCA9379645.1"/>
    <property type="molecule type" value="Genomic_DNA"/>
</dbReference>
<accession>A0A955I5W2</accession>
<evidence type="ECO:0000256" key="2">
    <source>
        <dbReference type="ARBA" id="ARBA00022676"/>
    </source>
</evidence>
<reference evidence="5" key="1">
    <citation type="submission" date="2020-04" db="EMBL/GenBank/DDBJ databases">
        <authorList>
            <person name="Zhang T."/>
        </authorList>
    </citation>
    <scope>NUCLEOTIDE SEQUENCE</scope>
    <source>
        <strain evidence="5">HKST-UBA15</strain>
    </source>
</reference>
<evidence type="ECO:0000313" key="5">
    <source>
        <dbReference type="EMBL" id="MCA9379645.1"/>
    </source>
</evidence>
<organism evidence="5 6">
    <name type="scientific">Candidatus Dojkabacteria bacterium</name>
    <dbReference type="NCBI Taxonomy" id="2099670"/>
    <lineage>
        <taxon>Bacteria</taxon>
        <taxon>Candidatus Dojkabacteria</taxon>
    </lineage>
</organism>
<keyword evidence="4" id="KW-0812">Transmembrane</keyword>
<dbReference type="PANTHER" id="PTHR43630">
    <property type="entry name" value="POLY-BETA-1,6-N-ACETYL-D-GLUCOSAMINE SYNTHASE"/>
    <property type="match status" value="1"/>
</dbReference>
<dbReference type="InterPro" id="IPR029044">
    <property type="entry name" value="Nucleotide-diphossugar_trans"/>
</dbReference>
<dbReference type="GO" id="GO:0016757">
    <property type="term" value="F:glycosyltransferase activity"/>
    <property type="evidence" value="ECO:0007669"/>
    <property type="project" value="UniProtKB-KW"/>
</dbReference>
<comment type="similarity">
    <text evidence="1">Belongs to the glycosyltransferase 2 family.</text>
</comment>
<sequence length="314" mass="36353">MDLTVILTAFKEEKTVAKAVKCICDSEYSGYENKFQLITVIPDKETLSQASKEIYKYKKVEWTSVIDPGKGKPIALNLALKKVKGKIIILTDGDVYLGENSIKLLHDAFKNPKVMGSTGRPVSADKKNNFFGYLSHLLADAAHHKRLTTLKGIRSGRSRVFVGSKSNFFALSGYAMAMKNFQLQLPKDTLVDDAYLSYVLLSKGGKLEYIPEAKVFVNYPSNIQDWYKQKLRAVGGYVQLWKFGVIENNTKVRNFWKELEYFWFPIKYAKSFKEYIWSVALYPMRLYMWLIIFYQQRIRKKSFDEIWVRVESTK</sequence>
<evidence type="ECO:0000256" key="1">
    <source>
        <dbReference type="ARBA" id="ARBA00006739"/>
    </source>
</evidence>
<evidence type="ECO:0000256" key="3">
    <source>
        <dbReference type="ARBA" id="ARBA00022679"/>
    </source>
</evidence>
<keyword evidence="4" id="KW-0472">Membrane</keyword>
<proteinExistence type="inferred from homology"/>
<keyword evidence="4" id="KW-1133">Transmembrane helix</keyword>
<dbReference type="Gene3D" id="3.90.550.10">
    <property type="entry name" value="Spore Coat Polysaccharide Biosynthesis Protein SpsA, Chain A"/>
    <property type="match status" value="1"/>
</dbReference>
<comment type="caution">
    <text evidence="5">The sequence shown here is derived from an EMBL/GenBank/DDBJ whole genome shotgun (WGS) entry which is preliminary data.</text>
</comment>
<reference evidence="5" key="2">
    <citation type="journal article" date="2021" name="Microbiome">
        <title>Successional dynamics and alternative stable states in a saline activated sludge microbial community over 9 years.</title>
        <authorList>
            <person name="Wang Y."/>
            <person name="Ye J."/>
            <person name="Ju F."/>
            <person name="Liu L."/>
            <person name="Boyd J.A."/>
            <person name="Deng Y."/>
            <person name="Parks D.H."/>
            <person name="Jiang X."/>
            <person name="Yin X."/>
            <person name="Woodcroft B.J."/>
            <person name="Tyson G.W."/>
            <person name="Hugenholtz P."/>
            <person name="Polz M.F."/>
            <person name="Zhang T."/>
        </authorList>
    </citation>
    <scope>NUCLEOTIDE SEQUENCE</scope>
    <source>
        <strain evidence="5">HKST-UBA15</strain>
    </source>
</reference>
<dbReference type="AlphaFoldDB" id="A0A955I5W2"/>
<evidence type="ECO:0000256" key="4">
    <source>
        <dbReference type="SAM" id="Phobius"/>
    </source>
</evidence>
<protein>
    <submittedName>
        <fullName evidence="5">Glycosyltransferase family 2 protein</fullName>
    </submittedName>
</protein>
<dbReference type="PANTHER" id="PTHR43630:SF1">
    <property type="entry name" value="POLY-BETA-1,6-N-ACETYL-D-GLUCOSAMINE SYNTHASE"/>
    <property type="match status" value="1"/>
</dbReference>
<keyword evidence="2" id="KW-0328">Glycosyltransferase</keyword>
<evidence type="ECO:0000313" key="6">
    <source>
        <dbReference type="Proteomes" id="UP000745577"/>
    </source>
</evidence>
<dbReference type="Pfam" id="PF13641">
    <property type="entry name" value="Glyco_tranf_2_3"/>
    <property type="match status" value="1"/>
</dbReference>
<name>A0A955I5W2_9BACT</name>